<evidence type="ECO:0000256" key="1">
    <source>
        <dbReference type="SAM" id="Phobius"/>
    </source>
</evidence>
<reference evidence="2" key="1">
    <citation type="submission" date="2013-10" db="EMBL/GenBank/DDBJ databases">
        <title>Genomic analysis of the causative agents of coccidiosis in chickens.</title>
        <authorList>
            <person name="Reid A.J."/>
            <person name="Blake D."/>
            <person name="Billington K."/>
            <person name="Browne H."/>
            <person name="Dunn M."/>
            <person name="Hung S."/>
            <person name="Kawahara F."/>
            <person name="Miranda-Saavedra D."/>
            <person name="Mourier T."/>
            <person name="Nagra H."/>
            <person name="Otto T.D."/>
            <person name="Rawlings N."/>
            <person name="Sanchez A."/>
            <person name="Sanders M."/>
            <person name="Subramaniam C."/>
            <person name="Tay Y."/>
            <person name="Dear P."/>
            <person name="Doerig C."/>
            <person name="Gruber A."/>
            <person name="Parkinson J."/>
            <person name="Shirley M."/>
            <person name="Wan K.L."/>
            <person name="Berriman M."/>
            <person name="Tomley F."/>
            <person name="Pain A."/>
        </authorList>
    </citation>
    <scope>NUCLEOTIDE SEQUENCE [LARGE SCALE GENOMIC DNA]</scope>
    <source>
        <strain evidence="2">Weybridge</strain>
    </source>
</reference>
<dbReference type="Proteomes" id="UP000030763">
    <property type="component" value="Unassembled WGS sequence"/>
</dbReference>
<dbReference type="OrthoDB" id="347393at2759"/>
<dbReference type="EMBL" id="HG719723">
    <property type="protein sequence ID" value="CDJ58569.1"/>
    <property type="molecule type" value="Genomic_DNA"/>
</dbReference>
<gene>
    <name evidence="2" type="ORF">EMWEY_00016600</name>
</gene>
<evidence type="ECO:0000313" key="2">
    <source>
        <dbReference type="EMBL" id="CDJ58569.1"/>
    </source>
</evidence>
<protein>
    <submittedName>
        <fullName evidence="2">Uncharacterized protein</fullName>
    </submittedName>
</protein>
<dbReference type="GeneID" id="25335646"/>
<feature type="transmembrane region" description="Helical" evidence="1">
    <location>
        <begin position="385"/>
        <end position="404"/>
    </location>
</feature>
<reference evidence="2" key="2">
    <citation type="submission" date="2013-10" db="EMBL/GenBank/DDBJ databases">
        <authorList>
            <person name="Aslett M."/>
        </authorList>
    </citation>
    <scope>NUCLEOTIDE SEQUENCE [LARGE SCALE GENOMIC DNA]</scope>
    <source>
        <strain evidence="2">Weybridge</strain>
    </source>
</reference>
<sequence>MFKSRPKYRTPDGSTIETKGLFQALLADAIASAFILDLQRCKTPEAMETGTKANVLCAHLRQEAKVRATLKPIIYLVASDNLEAARQKANSFIHDLQNAEEDWAEMEVTQATARVHAALSASLSFALSSWKGKVATWIASQTPLRGLLRKALGEVTALIFEGNAEAAKFGLHVMSVEDEDPTVTSGALLKYAQMQVMQSAAEARFFCQTGLKGLGKAVGSALKTAIRSLARAEVDDARRQSNGRAYPSTPPHNFSEISSSVNALRKPYRHPAALFNANEQDFLPSFVSTRSLKTRRRFSGSAMALVGSTSGMNLKKALKKVKFQGKNIFADTNFLKRRWWSVLGEIVRRLRTKEKVALPLVILLSVHFFVISLSFAAVATVATQAIGAFCVLVVVLMMLDLLQLDASLSQLHKAYL</sequence>
<keyword evidence="1" id="KW-0472">Membrane</keyword>
<dbReference type="AlphaFoldDB" id="U6M7Z9"/>
<keyword evidence="3" id="KW-1185">Reference proteome</keyword>
<dbReference type="VEuPathDB" id="ToxoDB:EMWEY_00016600"/>
<name>U6M7Z9_EIMMA</name>
<organism evidence="2 3">
    <name type="scientific">Eimeria maxima</name>
    <name type="common">Coccidian parasite</name>
    <dbReference type="NCBI Taxonomy" id="5804"/>
    <lineage>
        <taxon>Eukaryota</taxon>
        <taxon>Sar</taxon>
        <taxon>Alveolata</taxon>
        <taxon>Apicomplexa</taxon>
        <taxon>Conoidasida</taxon>
        <taxon>Coccidia</taxon>
        <taxon>Eucoccidiorida</taxon>
        <taxon>Eimeriorina</taxon>
        <taxon>Eimeriidae</taxon>
        <taxon>Eimeria</taxon>
    </lineage>
</organism>
<keyword evidence="1" id="KW-1133">Transmembrane helix</keyword>
<keyword evidence="1" id="KW-0812">Transmembrane</keyword>
<dbReference type="RefSeq" id="XP_013335217.1">
    <property type="nucleotide sequence ID" value="XM_013479763.1"/>
</dbReference>
<accession>U6M7Z9</accession>
<proteinExistence type="predicted"/>
<feature type="transmembrane region" description="Helical" evidence="1">
    <location>
        <begin position="356"/>
        <end position="379"/>
    </location>
</feature>
<evidence type="ECO:0000313" key="3">
    <source>
        <dbReference type="Proteomes" id="UP000030763"/>
    </source>
</evidence>